<dbReference type="EMBL" id="JBGBPQ010000025">
    <property type="protein sequence ID" value="KAL1499532.1"/>
    <property type="molecule type" value="Genomic_DNA"/>
</dbReference>
<organism evidence="2 3">
    <name type="scientific">Prymnesium parvum</name>
    <name type="common">Toxic golden alga</name>
    <dbReference type="NCBI Taxonomy" id="97485"/>
    <lineage>
        <taxon>Eukaryota</taxon>
        <taxon>Haptista</taxon>
        <taxon>Haptophyta</taxon>
        <taxon>Prymnesiophyceae</taxon>
        <taxon>Prymnesiales</taxon>
        <taxon>Prymnesiaceae</taxon>
        <taxon>Prymnesium</taxon>
    </lineage>
</organism>
<comment type="caution">
    <text evidence="2">The sequence shown here is derived from an EMBL/GenBank/DDBJ whole genome shotgun (WGS) entry which is preliminary data.</text>
</comment>
<evidence type="ECO:0000313" key="2">
    <source>
        <dbReference type="EMBL" id="KAL1499532.1"/>
    </source>
</evidence>
<dbReference type="Proteomes" id="UP001515480">
    <property type="component" value="Unassembled WGS sequence"/>
</dbReference>
<dbReference type="AlphaFoldDB" id="A0AB34IK91"/>
<keyword evidence="3" id="KW-1185">Reference proteome</keyword>
<evidence type="ECO:0000313" key="3">
    <source>
        <dbReference type="Proteomes" id="UP001515480"/>
    </source>
</evidence>
<reference evidence="2 3" key="1">
    <citation type="journal article" date="2024" name="Science">
        <title>Giant polyketide synthase enzymes in the biosynthesis of giant marine polyether toxins.</title>
        <authorList>
            <person name="Fallon T.R."/>
            <person name="Shende V.V."/>
            <person name="Wierzbicki I.H."/>
            <person name="Pendleton A.L."/>
            <person name="Watervoot N.F."/>
            <person name="Auber R.P."/>
            <person name="Gonzalez D.J."/>
            <person name="Wisecaver J.H."/>
            <person name="Moore B.S."/>
        </authorList>
    </citation>
    <scope>NUCLEOTIDE SEQUENCE [LARGE SCALE GENOMIC DNA]</scope>
    <source>
        <strain evidence="2 3">12B1</strain>
    </source>
</reference>
<gene>
    <name evidence="2" type="ORF">AB1Y20_011734</name>
</gene>
<sequence>MLQSASLLLLSSSLTRALVVSPPAGWSAHLLAARTAPRHPLPRAEFGQNCYEGSLAPLPANVYEVLIERPLGIGFEEDGPIFGKSGVSVSTIVPDSNAARGTQVMRNVGGSNAAVPGKVEVGDRLVGVTAIQVVGAKWERKLFDCRKWGFETVADAIGSNEDRFISNYVILQFERPEAPPEGKPV</sequence>
<accession>A0AB34IK91</accession>
<feature type="chain" id="PRO_5044344092" description="PDZ domain-containing protein" evidence="1">
    <location>
        <begin position="18"/>
        <end position="185"/>
    </location>
</feature>
<proteinExistence type="predicted"/>
<protein>
    <recommendedName>
        <fullName evidence="4">PDZ domain-containing protein</fullName>
    </recommendedName>
</protein>
<keyword evidence="1" id="KW-0732">Signal</keyword>
<evidence type="ECO:0008006" key="4">
    <source>
        <dbReference type="Google" id="ProtNLM"/>
    </source>
</evidence>
<name>A0AB34IK91_PRYPA</name>
<evidence type="ECO:0000256" key="1">
    <source>
        <dbReference type="SAM" id="SignalP"/>
    </source>
</evidence>
<feature type="signal peptide" evidence="1">
    <location>
        <begin position="1"/>
        <end position="17"/>
    </location>
</feature>